<comment type="caution">
    <text evidence="2">The sequence shown here is derived from an EMBL/GenBank/DDBJ whole genome shotgun (WGS) entry which is preliminary data.</text>
</comment>
<proteinExistence type="predicted"/>
<evidence type="ECO:0000256" key="1">
    <source>
        <dbReference type="SAM" id="Phobius"/>
    </source>
</evidence>
<sequence>MKLKNLAIANGVVGLVGGIVLLFGGWFVLGAAASSASDLSAMSVVLLVLKVAILVLGIIGIVSFNKRPIITKSPSVLLIIGGAISIIPFMGWIGGIISIVGGSLYLASLKKFNVK</sequence>
<keyword evidence="1" id="KW-1133">Transmembrane helix</keyword>
<dbReference type="Proteomes" id="UP000254492">
    <property type="component" value="Unassembled WGS sequence"/>
</dbReference>
<organism evidence="2 3">
    <name type="scientific">Weissella thailandensis</name>
    <dbReference type="NCBI Taxonomy" id="89061"/>
    <lineage>
        <taxon>Bacteria</taxon>
        <taxon>Bacillati</taxon>
        <taxon>Bacillota</taxon>
        <taxon>Bacilli</taxon>
        <taxon>Lactobacillales</taxon>
        <taxon>Lactobacillaceae</taxon>
        <taxon>Weissella</taxon>
    </lineage>
</organism>
<protein>
    <recommendedName>
        <fullName evidence="4">Prophage Lp1 protein 6</fullName>
    </recommendedName>
</protein>
<keyword evidence="1" id="KW-0812">Transmembrane</keyword>
<feature type="transmembrane region" description="Helical" evidence="1">
    <location>
        <begin position="76"/>
        <end position="106"/>
    </location>
</feature>
<gene>
    <name evidence="2" type="ORF">DWV05_04925</name>
</gene>
<dbReference type="EMBL" id="QRAY01000007">
    <property type="protein sequence ID" value="RDS59672.1"/>
    <property type="molecule type" value="Genomic_DNA"/>
</dbReference>
<evidence type="ECO:0000313" key="2">
    <source>
        <dbReference type="EMBL" id="RDS59672.1"/>
    </source>
</evidence>
<dbReference type="RefSeq" id="WP_115470969.1">
    <property type="nucleotide sequence ID" value="NZ_BJEC01000027.1"/>
</dbReference>
<evidence type="ECO:0008006" key="4">
    <source>
        <dbReference type="Google" id="ProtNLM"/>
    </source>
</evidence>
<keyword evidence="1" id="KW-0472">Membrane</keyword>
<evidence type="ECO:0000313" key="3">
    <source>
        <dbReference type="Proteomes" id="UP000254492"/>
    </source>
</evidence>
<reference evidence="2 3" key="1">
    <citation type="submission" date="2018-07" db="EMBL/GenBank/DDBJ databases">
        <title>Genome-based reclassification of Weissella jogaejeotgali as Weissella thailandensis.</title>
        <authorList>
            <person name="Chun J."/>
            <person name="Kim B.-Y."/>
            <person name="Kwak M.-J."/>
        </authorList>
    </citation>
    <scope>NUCLEOTIDE SEQUENCE [LARGE SCALE GENOMIC DNA]</scope>
    <source>
        <strain evidence="2 3">KCTC 3751</strain>
    </source>
</reference>
<accession>A0ABX9I526</accession>
<feature type="transmembrane region" description="Helical" evidence="1">
    <location>
        <begin position="7"/>
        <end position="29"/>
    </location>
</feature>
<name>A0ABX9I526_9LACO</name>
<feature type="transmembrane region" description="Helical" evidence="1">
    <location>
        <begin position="41"/>
        <end position="64"/>
    </location>
</feature>
<keyword evidence="3" id="KW-1185">Reference proteome</keyword>